<feature type="domain" description="Glycoside hydrolase family 5" evidence="6">
    <location>
        <begin position="2"/>
        <end position="415"/>
    </location>
</feature>
<evidence type="ECO:0000256" key="3">
    <source>
        <dbReference type="ARBA" id="ARBA00012706"/>
    </source>
</evidence>
<keyword evidence="8" id="KW-1185">Reference proteome</keyword>
<evidence type="ECO:0000313" key="8">
    <source>
        <dbReference type="Proteomes" id="UP000093000"/>
    </source>
</evidence>
<reference evidence="7 8" key="1">
    <citation type="submission" date="2016-03" db="EMBL/GenBank/DDBJ databases">
        <title>Choanephora cucurbitarum.</title>
        <authorList>
            <person name="Min B."/>
            <person name="Park H."/>
            <person name="Park J.-H."/>
            <person name="Shin H.-D."/>
            <person name="Choi I.-G."/>
        </authorList>
    </citation>
    <scope>NUCLEOTIDE SEQUENCE [LARGE SCALE GENOMIC DNA]</scope>
    <source>
        <strain evidence="7 8">KUS-F28377</strain>
    </source>
</reference>
<comment type="catalytic activity">
    <reaction evidence="1">
        <text>Random hydrolysis of (1-&gt;4)-beta-D-mannosidic linkages in mannans, galactomannans and glucomannans.</text>
        <dbReference type="EC" id="3.2.1.78"/>
    </reaction>
</comment>
<organism evidence="7 8">
    <name type="scientific">Choanephora cucurbitarum</name>
    <dbReference type="NCBI Taxonomy" id="101091"/>
    <lineage>
        <taxon>Eukaryota</taxon>
        <taxon>Fungi</taxon>
        <taxon>Fungi incertae sedis</taxon>
        <taxon>Mucoromycota</taxon>
        <taxon>Mucoromycotina</taxon>
        <taxon>Mucoromycetes</taxon>
        <taxon>Mucorales</taxon>
        <taxon>Mucorineae</taxon>
        <taxon>Choanephoraceae</taxon>
        <taxon>Choanephoroideae</taxon>
        <taxon>Choanephora</taxon>
    </lineage>
</organism>
<sequence>MTFVTIKDTRFYLHHQVYPIKSANYWQGMNLGASEENGGDRARLCQELDQMKAMGVNNLRVMASSEGPDDQPYRMRPSLQPSPGVYNQAIFEGLDYLLDQMGQRNMTAVMTLNNFWQWSGGFGQYVAWITQEAIPYPIKEYDPFVEFCQRFYDDPTIREQVKALFYAHIRTVQTRVNRFNQKIYHQDPVIMSWQIANEPQSGPQWWYRETARFIKEGAPYQLISAGIESKEDQADFNHAHDNAYVDYCTCHCWVENWGQYDPNEPTGISLDHAKQFAIEFIRTRAQWSQEINKTIILEEFGMARDGWRNPSDGYKYLPSTPTQHRDAYYATLFRQIESLPIYAGDGFWAYGGLGRSTDKPNQFDMVWLGGNHHHHHTKEGLSTGLDPPHEPKGWYSVYDTDSTVKIIQGHFKQLDQRT</sequence>
<dbReference type="GO" id="GO:0016985">
    <property type="term" value="F:mannan endo-1,4-beta-mannosidase activity"/>
    <property type="evidence" value="ECO:0007669"/>
    <property type="project" value="UniProtKB-EC"/>
</dbReference>
<dbReference type="PANTHER" id="PTHR31451:SF40">
    <property type="entry name" value="GLYCOSIDE HYDROLASE FAMILY 5 DOMAIN-CONTAINING PROTEIN"/>
    <property type="match status" value="1"/>
</dbReference>
<comment type="caution">
    <text evidence="7">The sequence shown here is derived from an EMBL/GenBank/DDBJ whole genome shotgun (WGS) entry which is preliminary data.</text>
</comment>
<name>A0A1C7N8L7_9FUNG</name>
<dbReference type="OrthoDB" id="406631at2759"/>
<dbReference type="EC" id="3.2.1.78" evidence="3"/>
<protein>
    <recommendedName>
        <fullName evidence="3">mannan endo-1,4-beta-mannosidase</fullName>
        <ecNumber evidence="3">3.2.1.78</ecNumber>
    </recommendedName>
</protein>
<gene>
    <name evidence="7" type="primary">MAN9</name>
    <name evidence="7" type="ORF">A0J61_08268</name>
</gene>
<dbReference type="Gene3D" id="3.20.20.80">
    <property type="entry name" value="Glycosidases"/>
    <property type="match status" value="1"/>
</dbReference>
<dbReference type="InterPro" id="IPR017853">
    <property type="entry name" value="GH"/>
</dbReference>
<dbReference type="PANTHER" id="PTHR31451">
    <property type="match status" value="1"/>
</dbReference>
<evidence type="ECO:0000256" key="2">
    <source>
        <dbReference type="ARBA" id="ARBA00005641"/>
    </source>
</evidence>
<dbReference type="InParanoid" id="A0A1C7N8L7"/>
<dbReference type="InterPro" id="IPR001547">
    <property type="entry name" value="Glyco_hydro_5"/>
</dbReference>
<keyword evidence="4" id="KW-0378">Hydrolase</keyword>
<dbReference type="SUPFAM" id="SSF51445">
    <property type="entry name" value="(Trans)glycosidases"/>
    <property type="match status" value="1"/>
</dbReference>
<accession>A0A1C7N8L7</accession>
<comment type="similarity">
    <text evidence="2">Belongs to the glycosyl hydrolase 5 (cellulase A) family.</text>
</comment>
<proteinExistence type="inferred from homology"/>
<evidence type="ECO:0000259" key="6">
    <source>
        <dbReference type="Pfam" id="PF26410"/>
    </source>
</evidence>
<dbReference type="InterPro" id="IPR045053">
    <property type="entry name" value="MAN-like"/>
</dbReference>
<evidence type="ECO:0000256" key="5">
    <source>
        <dbReference type="ARBA" id="ARBA00023295"/>
    </source>
</evidence>
<keyword evidence="5" id="KW-0326">Glycosidase</keyword>
<dbReference type="Pfam" id="PF26410">
    <property type="entry name" value="GH5_mannosidase"/>
    <property type="match status" value="1"/>
</dbReference>
<dbReference type="Proteomes" id="UP000093000">
    <property type="component" value="Unassembled WGS sequence"/>
</dbReference>
<evidence type="ECO:0000313" key="7">
    <source>
        <dbReference type="EMBL" id="OBZ83684.1"/>
    </source>
</evidence>
<evidence type="ECO:0000256" key="4">
    <source>
        <dbReference type="ARBA" id="ARBA00022801"/>
    </source>
</evidence>
<dbReference type="AlphaFoldDB" id="A0A1C7N8L7"/>
<evidence type="ECO:0000256" key="1">
    <source>
        <dbReference type="ARBA" id="ARBA00001678"/>
    </source>
</evidence>
<dbReference type="STRING" id="101091.A0A1C7N8L7"/>
<dbReference type="EMBL" id="LUGH01000621">
    <property type="protein sequence ID" value="OBZ83684.1"/>
    <property type="molecule type" value="Genomic_DNA"/>
</dbReference>